<dbReference type="InterPro" id="IPR044946">
    <property type="entry name" value="Restrct_endonuc_typeI_TRD_sf"/>
</dbReference>
<dbReference type="InterPro" id="IPR000055">
    <property type="entry name" value="Restrct_endonuc_typeI_TRD"/>
</dbReference>
<evidence type="ECO:0000256" key="4">
    <source>
        <dbReference type="SAM" id="MobiDB-lite"/>
    </source>
</evidence>
<dbReference type="Proteomes" id="UP001198163">
    <property type="component" value="Unassembled WGS sequence"/>
</dbReference>
<keyword evidence="6" id="KW-0378">Hydrolase</keyword>
<comment type="caution">
    <text evidence="6">The sequence shown here is derived from an EMBL/GenBank/DDBJ whole genome shotgun (WGS) entry which is preliminary data.</text>
</comment>
<feature type="region of interest" description="Disordered" evidence="4">
    <location>
        <begin position="1"/>
        <end position="39"/>
    </location>
</feature>
<evidence type="ECO:0000313" key="6">
    <source>
        <dbReference type="EMBL" id="MCD1655507.1"/>
    </source>
</evidence>
<dbReference type="Pfam" id="PF01420">
    <property type="entry name" value="Methylase_S"/>
    <property type="match status" value="1"/>
</dbReference>
<proteinExistence type="inferred from homology"/>
<dbReference type="SUPFAM" id="SSF116734">
    <property type="entry name" value="DNA methylase specificity domain"/>
    <property type="match status" value="2"/>
</dbReference>
<comment type="similarity">
    <text evidence="1">Belongs to the type-I restriction system S methylase family.</text>
</comment>
<dbReference type="PANTHER" id="PTHR30408:SF13">
    <property type="entry name" value="TYPE I RESTRICTION ENZYME HINDI SPECIFICITY SUBUNIT"/>
    <property type="match status" value="1"/>
</dbReference>
<keyword evidence="2" id="KW-0680">Restriction system</keyword>
<accession>A0AAE3EJ93</accession>
<dbReference type="InterPro" id="IPR052021">
    <property type="entry name" value="Type-I_RS_S_subunit"/>
</dbReference>
<protein>
    <submittedName>
        <fullName evidence="6">Restriction endonuclease subunit S</fullName>
        <ecNumber evidence="6">3.1.21.-</ecNumber>
    </submittedName>
</protein>
<keyword evidence="6" id="KW-0540">Nuclease</keyword>
<dbReference type="GO" id="GO:0016787">
    <property type="term" value="F:hydrolase activity"/>
    <property type="evidence" value="ECO:0007669"/>
    <property type="project" value="UniProtKB-KW"/>
</dbReference>
<dbReference type="EC" id="3.1.21.-" evidence="6"/>
<evidence type="ECO:0000313" key="7">
    <source>
        <dbReference type="Proteomes" id="UP001198163"/>
    </source>
</evidence>
<keyword evidence="3" id="KW-0238">DNA-binding</keyword>
<organism evidence="6 7">
    <name type="scientific">Teretinema zuelzerae</name>
    <dbReference type="NCBI Taxonomy" id="156"/>
    <lineage>
        <taxon>Bacteria</taxon>
        <taxon>Pseudomonadati</taxon>
        <taxon>Spirochaetota</taxon>
        <taxon>Spirochaetia</taxon>
        <taxon>Spirochaetales</taxon>
        <taxon>Treponemataceae</taxon>
        <taxon>Teretinema</taxon>
    </lineage>
</organism>
<dbReference type="PANTHER" id="PTHR30408">
    <property type="entry name" value="TYPE-1 RESTRICTION ENZYME ECOKI SPECIFICITY PROTEIN"/>
    <property type="match status" value="1"/>
</dbReference>
<evidence type="ECO:0000259" key="5">
    <source>
        <dbReference type="Pfam" id="PF01420"/>
    </source>
</evidence>
<feature type="compositionally biased region" description="Low complexity" evidence="4">
    <location>
        <begin position="17"/>
        <end position="37"/>
    </location>
</feature>
<dbReference type="CDD" id="cd17260">
    <property type="entry name" value="RMtype1_S_EcoEI-TRD1-CR1_like"/>
    <property type="match status" value="1"/>
</dbReference>
<dbReference type="GO" id="GO:0004519">
    <property type="term" value="F:endonuclease activity"/>
    <property type="evidence" value="ECO:0007669"/>
    <property type="project" value="UniProtKB-KW"/>
</dbReference>
<evidence type="ECO:0000256" key="3">
    <source>
        <dbReference type="ARBA" id="ARBA00023125"/>
    </source>
</evidence>
<keyword evidence="6" id="KW-0255">Endonuclease</keyword>
<dbReference type="GO" id="GO:0009307">
    <property type="term" value="P:DNA restriction-modification system"/>
    <property type="evidence" value="ECO:0007669"/>
    <property type="project" value="UniProtKB-KW"/>
</dbReference>
<dbReference type="Gene3D" id="3.90.220.20">
    <property type="entry name" value="DNA methylase specificity domains"/>
    <property type="match status" value="2"/>
</dbReference>
<name>A0AAE3EJ93_9SPIR</name>
<gene>
    <name evidence="6" type="ORF">K7J14_12460</name>
</gene>
<reference evidence="6" key="1">
    <citation type="submission" date="2021-08" db="EMBL/GenBank/DDBJ databases">
        <title>Comparative analyses of Brucepasteria parasyntrophica and Teretinema zuelzerae.</title>
        <authorList>
            <person name="Song Y."/>
            <person name="Brune A."/>
        </authorList>
    </citation>
    <scope>NUCLEOTIDE SEQUENCE</scope>
    <source>
        <strain evidence="6">DSM 1903</strain>
    </source>
</reference>
<sequence length="479" mass="52869">MTKNLLKNTIDKGGEVSPLAANSSSSPSAPPAGFSAPPHEELPTGWRIVSVNDIAQKTTIGPFGSRMKSETYTKSGVPVIRGTNLSNGKLLSGDWVYISEEFADELSNCVVTKEDLVFPHRGSIGEVGVVPPNPDRYVISSSLMMLRCDKTKALSDYLYYFFKSSKGKFELLKNASQVGTPGIGQPLSSLRDIEISLPPLSEQYKISQILSSLDAKMELNRTTNQTLEEIAKALFKSWFVDFDPVYAKTRGEHPVGMDDATAALFPDNLVESELGLIPQGWEIKPITQLLLFNPATKMAKKNARYIDMKNIPIAGPAVIDMTYREFTSGSKFVNGDTIFARITPCTENGKTAYINTLEINEVAWGSTEFIVIRPQSTIPSEIGYFFARDESFRAFAIANMTGSSGRQRVPVNIFEKYLVVIPPIEIYTAFGRIAHQTINLITQKDQEIKVLANIRDTLIPKLMSGKISVRNIPSNYQGV</sequence>
<evidence type="ECO:0000256" key="1">
    <source>
        <dbReference type="ARBA" id="ARBA00010923"/>
    </source>
</evidence>
<keyword evidence="7" id="KW-1185">Reference proteome</keyword>
<dbReference type="EMBL" id="JAINWA010000003">
    <property type="protein sequence ID" value="MCD1655507.1"/>
    <property type="molecule type" value="Genomic_DNA"/>
</dbReference>
<dbReference type="RefSeq" id="WP_230756796.1">
    <property type="nucleotide sequence ID" value="NZ_JAINWA010000003.1"/>
</dbReference>
<dbReference type="AlphaFoldDB" id="A0AAE3EJ93"/>
<evidence type="ECO:0000256" key="2">
    <source>
        <dbReference type="ARBA" id="ARBA00022747"/>
    </source>
</evidence>
<dbReference type="GO" id="GO:0003677">
    <property type="term" value="F:DNA binding"/>
    <property type="evidence" value="ECO:0007669"/>
    <property type="project" value="UniProtKB-KW"/>
</dbReference>
<feature type="domain" description="Type I restriction modification DNA specificity" evidence="5">
    <location>
        <begin position="43"/>
        <end position="229"/>
    </location>
</feature>